<keyword evidence="5 9" id="KW-0812">Transmembrane</keyword>
<keyword evidence="4" id="KW-1003">Cell membrane</keyword>
<evidence type="ECO:0000256" key="3">
    <source>
        <dbReference type="ARBA" id="ARBA00022448"/>
    </source>
</evidence>
<dbReference type="InterPro" id="IPR035906">
    <property type="entry name" value="MetI-like_sf"/>
</dbReference>
<dbReference type="RefSeq" id="WP_120468190.1">
    <property type="nucleotide sequence ID" value="NZ_CATAJS010000004.1"/>
</dbReference>
<proteinExistence type="inferred from homology"/>
<sequence length="233" mass="25878">MQAWFEKTAEKFEMAFVESDRWKLYLEGLGVTLEIAFFAAVLGLLIGTVTALMKLSARRNGKKTIWAVIANIYIDVIRGTPSVLQLLIMWFIIMKSCKNGTLVAVLSFGINSGAYVAEIVRAGILAVDKGQTEAGRSLGLSKAQTMIYIIIPQAIKNVLPPIGNEFIVLLKETAIVGYVSLTDLTRMANQISSRTYEPFMPLIGAAVIYFVIIKILTVLLDMLERRLRKSDNR</sequence>
<gene>
    <name evidence="11" type="ORF">D7V94_07075</name>
</gene>
<feature type="transmembrane region" description="Helical" evidence="9">
    <location>
        <begin position="65"/>
        <end position="93"/>
    </location>
</feature>
<feature type="domain" description="ABC transmembrane type-1" evidence="10">
    <location>
        <begin position="29"/>
        <end position="220"/>
    </location>
</feature>
<evidence type="ECO:0000256" key="1">
    <source>
        <dbReference type="ARBA" id="ARBA00004651"/>
    </source>
</evidence>
<dbReference type="GO" id="GO:0043190">
    <property type="term" value="C:ATP-binding cassette (ABC) transporter complex"/>
    <property type="evidence" value="ECO:0007669"/>
    <property type="project" value="InterPro"/>
</dbReference>
<dbReference type="Proteomes" id="UP000280696">
    <property type="component" value="Unassembled WGS sequence"/>
</dbReference>
<dbReference type="GO" id="GO:0006865">
    <property type="term" value="P:amino acid transport"/>
    <property type="evidence" value="ECO:0007669"/>
    <property type="project" value="UniProtKB-KW"/>
</dbReference>
<comment type="similarity">
    <text evidence="2">Belongs to the binding-protein-dependent transport system permease family. HisMQ subfamily.</text>
</comment>
<evidence type="ECO:0000313" key="11">
    <source>
        <dbReference type="EMBL" id="RKI92423.1"/>
    </source>
</evidence>
<dbReference type="Pfam" id="PF00528">
    <property type="entry name" value="BPD_transp_1"/>
    <property type="match status" value="1"/>
</dbReference>
<dbReference type="AlphaFoldDB" id="A0A3A9AXY1"/>
<evidence type="ECO:0000313" key="12">
    <source>
        <dbReference type="Proteomes" id="UP000280696"/>
    </source>
</evidence>
<reference evidence="11 12" key="1">
    <citation type="submission" date="2018-09" db="EMBL/GenBank/DDBJ databases">
        <title>Murine metabolic-syndrome-specific gut microbial biobank.</title>
        <authorList>
            <person name="Liu C."/>
        </authorList>
    </citation>
    <scope>NUCLEOTIDE SEQUENCE [LARGE SCALE GENOMIC DNA]</scope>
    <source>
        <strain evidence="11 12">0.1xD8-82</strain>
    </source>
</reference>
<evidence type="ECO:0000256" key="9">
    <source>
        <dbReference type="RuleBase" id="RU363032"/>
    </source>
</evidence>
<evidence type="ECO:0000256" key="8">
    <source>
        <dbReference type="ARBA" id="ARBA00023136"/>
    </source>
</evidence>
<comment type="caution">
    <text evidence="11">The sequence shown here is derived from an EMBL/GenBank/DDBJ whole genome shotgun (WGS) entry which is preliminary data.</text>
</comment>
<dbReference type="FunFam" id="1.10.3720.10:FF:000033">
    <property type="entry name" value="Polar amino acid ABC transporter permease"/>
    <property type="match status" value="1"/>
</dbReference>
<dbReference type="PANTHER" id="PTHR30614">
    <property type="entry name" value="MEMBRANE COMPONENT OF AMINO ACID ABC TRANSPORTER"/>
    <property type="match status" value="1"/>
</dbReference>
<organism evidence="11 12">
    <name type="scientific">Parablautia intestinalis</name>
    <dbReference type="NCBI Taxonomy" id="2320100"/>
    <lineage>
        <taxon>Bacteria</taxon>
        <taxon>Bacillati</taxon>
        <taxon>Bacillota</taxon>
        <taxon>Clostridia</taxon>
        <taxon>Lachnospirales</taxon>
        <taxon>Lachnospiraceae</taxon>
        <taxon>Parablautia</taxon>
    </lineage>
</organism>
<dbReference type="InterPro" id="IPR000515">
    <property type="entry name" value="MetI-like"/>
</dbReference>
<keyword evidence="12" id="KW-1185">Reference proteome</keyword>
<accession>A0A3A9AXY1</accession>
<keyword evidence="3 9" id="KW-0813">Transport</keyword>
<dbReference type="OrthoDB" id="9787841at2"/>
<evidence type="ECO:0000256" key="7">
    <source>
        <dbReference type="ARBA" id="ARBA00022989"/>
    </source>
</evidence>
<keyword evidence="7 9" id="KW-1133">Transmembrane helix</keyword>
<dbReference type="GO" id="GO:0022857">
    <property type="term" value="F:transmembrane transporter activity"/>
    <property type="evidence" value="ECO:0007669"/>
    <property type="project" value="InterPro"/>
</dbReference>
<keyword evidence="6" id="KW-0029">Amino-acid transport</keyword>
<dbReference type="InterPro" id="IPR043429">
    <property type="entry name" value="ArtM/GltK/GlnP/TcyL/YhdX-like"/>
</dbReference>
<evidence type="ECO:0000259" key="10">
    <source>
        <dbReference type="PROSITE" id="PS50928"/>
    </source>
</evidence>
<protein>
    <submittedName>
        <fullName evidence="11">Amino acid ABC transporter permease</fullName>
    </submittedName>
</protein>
<dbReference type="PROSITE" id="PS50928">
    <property type="entry name" value="ABC_TM1"/>
    <property type="match status" value="1"/>
</dbReference>
<feature type="transmembrane region" description="Helical" evidence="9">
    <location>
        <begin position="35"/>
        <end position="53"/>
    </location>
</feature>
<dbReference type="EMBL" id="RAYQ01000005">
    <property type="protein sequence ID" value="RKI92423.1"/>
    <property type="molecule type" value="Genomic_DNA"/>
</dbReference>
<evidence type="ECO:0000256" key="6">
    <source>
        <dbReference type="ARBA" id="ARBA00022970"/>
    </source>
</evidence>
<dbReference type="NCBIfam" id="TIGR01726">
    <property type="entry name" value="HEQRo_perm_3TM"/>
    <property type="match status" value="1"/>
</dbReference>
<dbReference type="CDD" id="cd06261">
    <property type="entry name" value="TM_PBP2"/>
    <property type="match status" value="1"/>
</dbReference>
<evidence type="ECO:0000256" key="4">
    <source>
        <dbReference type="ARBA" id="ARBA00022475"/>
    </source>
</evidence>
<keyword evidence="8 9" id="KW-0472">Membrane</keyword>
<feature type="transmembrane region" description="Helical" evidence="9">
    <location>
        <begin position="202"/>
        <end position="223"/>
    </location>
</feature>
<evidence type="ECO:0000256" key="5">
    <source>
        <dbReference type="ARBA" id="ARBA00022692"/>
    </source>
</evidence>
<dbReference type="PANTHER" id="PTHR30614:SF20">
    <property type="entry name" value="GLUTAMINE TRANSPORT SYSTEM PERMEASE PROTEIN GLNP"/>
    <property type="match status" value="1"/>
</dbReference>
<dbReference type="SUPFAM" id="SSF161098">
    <property type="entry name" value="MetI-like"/>
    <property type="match status" value="1"/>
</dbReference>
<evidence type="ECO:0000256" key="2">
    <source>
        <dbReference type="ARBA" id="ARBA00010072"/>
    </source>
</evidence>
<comment type="subcellular location">
    <subcellularLocation>
        <location evidence="1 9">Cell membrane</location>
        <topology evidence="1 9">Multi-pass membrane protein</topology>
    </subcellularLocation>
</comment>
<name>A0A3A9AXY1_9FIRM</name>
<dbReference type="InterPro" id="IPR010065">
    <property type="entry name" value="AA_ABC_transptr_permease_3TM"/>
</dbReference>
<dbReference type="Gene3D" id="1.10.3720.10">
    <property type="entry name" value="MetI-like"/>
    <property type="match status" value="1"/>
</dbReference>